<proteinExistence type="predicted"/>
<keyword evidence="3" id="KW-1185">Reference proteome</keyword>
<protein>
    <recommendedName>
        <fullName evidence="1">DUF4314 domain-containing protein</fullName>
    </recommendedName>
</protein>
<evidence type="ECO:0000259" key="1">
    <source>
        <dbReference type="Pfam" id="PF14192"/>
    </source>
</evidence>
<dbReference type="Pfam" id="PF14192">
    <property type="entry name" value="DUF4314"/>
    <property type="match status" value="1"/>
</dbReference>
<dbReference type="AlphaFoldDB" id="A0A2T3FV12"/>
<dbReference type="RefSeq" id="WP_107000233.1">
    <property type="nucleotide sequence ID" value="NZ_PYLO01000001.1"/>
</dbReference>
<dbReference type="EMBL" id="PYLO01000001">
    <property type="protein sequence ID" value="PST39084.1"/>
    <property type="molecule type" value="Genomic_DNA"/>
</dbReference>
<evidence type="ECO:0000313" key="3">
    <source>
        <dbReference type="Proteomes" id="UP000241048"/>
    </source>
</evidence>
<feature type="domain" description="DUF4314" evidence="1">
    <location>
        <begin position="6"/>
        <end position="71"/>
    </location>
</feature>
<evidence type="ECO:0000313" key="2">
    <source>
        <dbReference type="EMBL" id="PST39084.1"/>
    </source>
</evidence>
<dbReference type="Proteomes" id="UP000241048">
    <property type="component" value="Unassembled WGS sequence"/>
</dbReference>
<organism evidence="2 3">
    <name type="scientific">Clostridium fessum</name>
    <dbReference type="NCBI Taxonomy" id="2126740"/>
    <lineage>
        <taxon>Bacteria</taxon>
        <taxon>Bacillati</taxon>
        <taxon>Bacillota</taxon>
        <taxon>Clostridia</taxon>
        <taxon>Eubacteriales</taxon>
        <taxon>Clostridiaceae</taxon>
        <taxon>Clostridium</taxon>
    </lineage>
</organism>
<sequence>MNFADQKMVKKLRKEFPVGCRIVLDEMDDRQAPPIGTQGTCNGVDDAGNILVNWDTGSHLNIAYGADSCHRVALEAEVKVSLDHLGKTRQTGPRCPRCGAKPDCYDHQQQALSRRADIQICNRCGTEEALEDTAWGGQQKMHLADWAIVKGGWVE</sequence>
<reference evidence="2 3" key="1">
    <citation type="submission" date="2018-03" db="EMBL/GenBank/DDBJ databases">
        <title>Lachnoclostridium SNUG30386 gen.nov., sp.nov., isolated from human faeces.</title>
        <authorList>
            <person name="Seo B."/>
            <person name="Jeon K."/>
            <person name="Ko G."/>
        </authorList>
    </citation>
    <scope>NUCLEOTIDE SEQUENCE [LARGE SCALE GENOMIC DNA]</scope>
    <source>
        <strain evidence="2 3">SNUG30386</strain>
    </source>
</reference>
<comment type="caution">
    <text evidence="2">The sequence shown here is derived from an EMBL/GenBank/DDBJ whole genome shotgun (WGS) entry which is preliminary data.</text>
</comment>
<accession>A0A2T3FV12</accession>
<gene>
    <name evidence="2" type="ORF">C7U56_03990</name>
</gene>
<name>A0A2T3FV12_9CLOT</name>
<dbReference type="InterPro" id="IPR025463">
    <property type="entry name" value="DUF4314"/>
</dbReference>